<proteinExistence type="inferred from homology"/>
<dbReference type="CDD" id="cd03443">
    <property type="entry name" value="PaaI_thioesterase"/>
    <property type="match status" value="1"/>
</dbReference>
<dbReference type="GO" id="GO:0047617">
    <property type="term" value="F:fatty acyl-CoA hydrolase activity"/>
    <property type="evidence" value="ECO:0007669"/>
    <property type="project" value="InterPro"/>
</dbReference>
<dbReference type="SUPFAM" id="SSF54637">
    <property type="entry name" value="Thioesterase/thiol ester dehydrase-isomerase"/>
    <property type="match status" value="1"/>
</dbReference>
<dbReference type="Gene3D" id="3.10.129.10">
    <property type="entry name" value="Hotdog Thioesterase"/>
    <property type="match status" value="1"/>
</dbReference>
<evidence type="ECO:0000313" key="4">
    <source>
        <dbReference type="EMBL" id="AYO42873.1"/>
    </source>
</evidence>
<evidence type="ECO:0000313" key="5">
    <source>
        <dbReference type="Proteomes" id="UP000269793"/>
    </source>
</evidence>
<gene>
    <name evidence="4" type="ORF">DNF11_1923</name>
</gene>
<keyword evidence="5" id="KW-1185">Reference proteome</keyword>
<dbReference type="VEuPathDB" id="FungiDB:DNF11_1923"/>
<reference evidence="4 5" key="1">
    <citation type="submission" date="2018-10" db="EMBL/GenBank/DDBJ databases">
        <title>Complete genome sequence of Malassezia restricta CBS 7877.</title>
        <authorList>
            <person name="Morand S.C."/>
            <person name="Bertignac M."/>
            <person name="Iltis A."/>
            <person name="Kolder I."/>
            <person name="Pirovano W."/>
            <person name="Jourdain R."/>
            <person name="Clavaud C."/>
        </authorList>
    </citation>
    <scope>NUCLEOTIDE SEQUENCE [LARGE SCALE GENOMIC DNA]</scope>
    <source>
        <strain evidence="4 5">CBS 7877</strain>
    </source>
</reference>
<accession>A0A3G2S454</accession>
<dbReference type="AlphaFoldDB" id="A0A3G2S454"/>
<feature type="domain" description="Thioesterase" evidence="3">
    <location>
        <begin position="90"/>
        <end position="172"/>
    </location>
</feature>
<dbReference type="Proteomes" id="UP000269793">
    <property type="component" value="Chromosome III"/>
</dbReference>
<sequence>MAAASSTPVPLMTLDAACELAQKILDMLRDQNKTWDANLFRGAECFVSYAERDGVVYRQDQRSSTERPMRAEASKICLRMKVNGQLGNQFGTMHGGCLATIVDTCSSFLTLLHSSGVAGEPWSMMGVTQALIVQYLKPTRVGKWIEVETTMRSISKTLCLLHVNIYELDGRDGQRTAHTVTGSHNKMDIRPKL</sequence>
<keyword evidence="2" id="KW-0378">Hydrolase</keyword>
<name>A0A3G2S454_MALR7</name>
<dbReference type="InterPro" id="IPR039298">
    <property type="entry name" value="ACOT13"/>
</dbReference>
<dbReference type="Pfam" id="PF03061">
    <property type="entry name" value="4HBT"/>
    <property type="match status" value="1"/>
</dbReference>
<dbReference type="EMBL" id="CP033150">
    <property type="protein sequence ID" value="AYO42873.1"/>
    <property type="molecule type" value="Genomic_DNA"/>
</dbReference>
<evidence type="ECO:0000256" key="2">
    <source>
        <dbReference type="ARBA" id="ARBA00022801"/>
    </source>
</evidence>
<organism evidence="4 5">
    <name type="scientific">Malassezia restricta (strain ATCC 96810 / NBRC 103918 / CBS 7877)</name>
    <name type="common">Seborrheic dermatitis infection agent</name>
    <dbReference type="NCBI Taxonomy" id="425264"/>
    <lineage>
        <taxon>Eukaryota</taxon>
        <taxon>Fungi</taxon>
        <taxon>Dikarya</taxon>
        <taxon>Basidiomycota</taxon>
        <taxon>Ustilaginomycotina</taxon>
        <taxon>Malasseziomycetes</taxon>
        <taxon>Malasseziales</taxon>
        <taxon>Malasseziaceae</taxon>
        <taxon>Malassezia</taxon>
    </lineage>
</organism>
<evidence type="ECO:0000259" key="3">
    <source>
        <dbReference type="Pfam" id="PF03061"/>
    </source>
</evidence>
<dbReference type="InterPro" id="IPR029069">
    <property type="entry name" value="HotDog_dom_sf"/>
</dbReference>
<comment type="similarity">
    <text evidence="1">Belongs to the thioesterase PaaI family.</text>
</comment>
<dbReference type="OrthoDB" id="2831072at2759"/>
<dbReference type="InterPro" id="IPR006683">
    <property type="entry name" value="Thioestr_dom"/>
</dbReference>
<evidence type="ECO:0000256" key="1">
    <source>
        <dbReference type="ARBA" id="ARBA00008324"/>
    </source>
</evidence>
<protein>
    <recommendedName>
        <fullName evidence="3">Thioesterase domain-containing protein</fullName>
    </recommendedName>
</protein>
<dbReference type="PANTHER" id="PTHR21660">
    <property type="entry name" value="THIOESTERASE SUPERFAMILY MEMBER-RELATED"/>
    <property type="match status" value="1"/>
</dbReference>
<dbReference type="PANTHER" id="PTHR21660:SF1">
    <property type="entry name" value="ACYL-COENZYME A THIOESTERASE 13"/>
    <property type="match status" value="1"/>
</dbReference>